<proteinExistence type="predicted"/>
<evidence type="ECO:0000313" key="2">
    <source>
        <dbReference type="Proteomes" id="UP001527882"/>
    </source>
</evidence>
<organism evidence="1 2">
    <name type="scientific">Paenibacillus gyeongsangnamensis</name>
    <dbReference type="NCBI Taxonomy" id="3388067"/>
    <lineage>
        <taxon>Bacteria</taxon>
        <taxon>Bacillati</taxon>
        <taxon>Bacillota</taxon>
        <taxon>Bacilli</taxon>
        <taxon>Bacillales</taxon>
        <taxon>Paenibacillaceae</taxon>
        <taxon>Paenibacillus</taxon>
    </lineage>
</organism>
<dbReference type="RefSeq" id="WP_269880134.1">
    <property type="nucleotide sequence ID" value="NZ_JAQAGZ010000002.1"/>
</dbReference>
<sequence>MKTIEEQLQDVEQRLKHEQSRRMFERYQTVKLHLLGESNEDIAISIGRKESTVSTYLRLYRKSGHNSKSFSKPQWMTGK</sequence>
<keyword evidence="2" id="KW-1185">Reference proteome</keyword>
<protein>
    <submittedName>
        <fullName evidence="1">Helix-turn-helix domain containing protein</fullName>
    </submittedName>
</protein>
<accession>A0ABT4Q4F9</accession>
<evidence type="ECO:0000313" key="1">
    <source>
        <dbReference type="EMBL" id="MCZ8511743.1"/>
    </source>
</evidence>
<name>A0ABT4Q4F9_9BACL</name>
<reference evidence="1 2" key="1">
    <citation type="submission" date="2022-12" db="EMBL/GenBank/DDBJ databases">
        <title>Draft genome sequence of Paenibacillus sp. dW9.</title>
        <authorList>
            <person name="Choi E.-W."/>
            <person name="Kim D.-U."/>
        </authorList>
    </citation>
    <scope>NUCLEOTIDE SEQUENCE [LARGE SCALE GENOMIC DNA]</scope>
    <source>
        <strain evidence="2">dW9</strain>
    </source>
</reference>
<gene>
    <name evidence="1" type="ORF">O9H85_04760</name>
</gene>
<dbReference type="EMBL" id="JAQAGZ010000002">
    <property type="protein sequence ID" value="MCZ8511743.1"/>
    <property type="molecule type" value="Genomic_DNA"/>
</dbReference>
<dbReference type="Proteomes" id="UP001527882">
    <property type="component" value="Unassembled WGS sequence"/>
</dbReference>
<comment type="caution">
    <text evidence="1">The sequence shown here is derived from an EMBL/GenBank/DDBJ whole genome shotgun (WGS) entry which is preliminary data.</text>
</comment>